<evidence type="ECO:0000313" key="5">
    <source>
        <dbReference type="Proteomes" id="UP000031563"/>
    </source>
</evidence>
<gene>
    <name evidence="4" type="ORF">QY95_00364</name>
</gene>
<dbReference type="PANTHER" id="PTHR11124">
    <property type="entry name" value="VACUOLAR SORTING PROTEIN VPS29"/>
    <property type="match status" value="1"/>
</dbReference>
<dbReference type="EMBL" id="JWIR02000012">
    <property type="protein sequence ID" value="KKB42515.1"/>
    <property type="molecule type" value="Genomic_DNA"/>
</dbReference>
<protein>
    <recommendedName>
        <fullName evidence="2">Phosphoesterase</fullName>
        <ecNumber evidence="2">3.1.4.-</ecNumber>
    </recommendedName>
</protein>
<keyword evidence="5" id="KW-1185">Reference proteome</keyword>
<dbReference type="AlphaFoldDB" id="A0A0F5IB31"/>
<evidence type="ECO:0000259" key="3">
    <source>
        <dbReference type="Pfam" id="PF12850"/>
    </source>
</evidence>
<dbReference type="InterPro" id="IPR029052">
    <property type="entry name" value="Metallo-depent_PP-like"/>
</dbReference>
<sequence length="162" mass="18228">MKIITLSDTHLPKKSAQLPDHLLHQLKTADHIIHAGDWISKTVYDEIVSCGSLTSVAGNQDSEELKQLLPRRAIVRLNGWNIGVVHGDGKGLTTEKRAAKAFMDEEVDCIVFGHSHIPYLRFEKGVLMFNPGSATDKRRLPYYSYGILTVDKTIKAEHIFYK</sequence>
<dbReference type="STRING" id="1221996.QY95_00364"/>
<comment type="caution">
    <text evidence="4">The sequence shown here is derived from an EMBL/GenBank/DDBJ whole genome shotgun (WGS) entry which is preliminary data.</text>
</comment>
<dbReference type="GO" id="GO:0016787">
    <property type="term" value="F:hydrolase activity"/>
    <property type="evidence" value="ECO:0007669"/>
    <property type="project" value="UniProtKB-UniRule"/>
</dbReference>
<comment type="similarity">
    <text evidence="1 2">Belongs to the metallophosphoesterase superfamily. YfcE family.</text>
</comment>
<evidence type="ECO:0000256" key="1">
    <source>
        <dbReference type="ARBA" id="ARBA00008950"/>
    </source>
</evidence>
<dbReference type="SUPFAM" id="SSF56300">
    <property type="entry name" value="Metallo-dependent phosphatases"/>
    <property type="match status" value="1"/>
</dbReference>
<dbReference type="OrthoDB" id="9800565at2"/>
<name>A0A0F5IB31_BACTR</name>
<dbReference type="InterPro" id="IPR024654">
    <property type="entry name" value="Calcineurin-like_PHP_lpxH"/>
</dbReference>
<proteinExistence type="inferred from homology"/>
<dbReference type="InterPro" id="IPR000979">
    <property type="entry name" value="Phosphodiesterase_MJ0936/Vps29"/>
</dbReference>
<evidence type="ECO:0000256" key="2">
    <source>
        <dbReference type="RuleBase" id="RU362039"/>
    </source>
</evidence>
<evidence type="ECO:0000313" key="4">
    <source>
        <dbReference type="EMBL" id="KKB42515.1"/>
    </source>
</evidence>
<organism evidence="4 5">
    <name type="scientific">Bacillus thermotolerans</name>
    <name type="common">Quasibacillus thermotolerans</name>
    <dbReference type="NCBI Taxonomy" id="1221996"/>
    <lineage>
        <taxon>Bacteria</taxon>
        <taxon>Bacillati</taxon>
        <taxon>Bacillota</taxon>
        <taxon>Bacilli</taxon>
        <taxon>Bacillales</taxon>
        <taxon>Bacillaceae</taxon>
        <taxon>Bacillus</taxon>
    </lineage>
</organism>
<dbReference type="Pfam" id="PF12850">
    <property type="entry name" value="Metallophos_2"/>
    <property type="match status" value="1"/>
</dbReference>
<feature type="domain" description="Calcineurin-like phosphoesterase" evidence="3">
    <location>
        <begin position="1"/>
        <end position="152"/>
    </location>
</feature>
<dbReference type="Gene3D" id="3.60.21.10">
    <property type="match status" value="1"/>
</dbReference>
<reference evidence="4" key="1">
    <citation type="submission" date="2015-02" db="EMBL/GenBank/DDBJ databases">
        <title>Genome Assembly of Bacillaceae bacterium MTCC 8252.</title>
        <authorList>
            <person name="Verma A."/>
            <person name="Khatri I."/>
            <person name="Mual P."/>
            <person name="Subramanian S."/>
            <person name="Krishnamurthi S."/>
        </authorList>
    </citation>
    <scope>NUCLEOTIDE SEQUENCE [LARGE SCALE GENOMIC DNA]</scope>
    <source>
        <strain evidence="4">MTCC 8252</strain>
    </source>
</reference>
<keyword evidence="2" id="KW-0479">Metal-binding</keyword>
<dbReference type="NCBIfam" id="TIGR00040">
    <property type="entry name" value="yfcE"/>
    <property type="match status" value="1"/>
</dbReference>
<dbReference type="Proteomes" id="UP000031563">
    <property type="component" value="Unassembled WGS sequence"/>
</dbReference>
<dbReference type="GO" id="GO:0046872">
    <property type="term" value="F:metal ion binding"/>
    <property type="evidence" value="ECO:0007669"/>
    <property type="project" value="UniProtKB-KW"/>
</dbReference>
<comment type="cofactor">
    <cofactor evidence="2">
        <name>a divalent metal cation</name>
        <dbReference type="ChEBI" id="CHEBI:60240"/>
    </cofactor>
</comment>
<accession>A0A0F5IB31</accession>
<dbReference type="EC" id="3.1.4.-" evidence="2"/>
<dbReference type="RefSeq" id="WP_040036340.1">
    <property type="nucleotide sequence ID" value="NZ_JWIQ02000004.1"/>
</dbReference>